<dbReference type="GO" id="GO:0010041">
    <property type="term" value="P:response to iron(III) ion"/>
    <property type="evidence" value="ECO:0007669"/>
    <property type="project" value="TreeGrafter"/>
</dbReference>
<keyword evidence="3 9" id="KW-0328">Glycosyltransferase</keyword>
<dbReference type="GO" id="GO:0009103">
    <property type="term" value="P:lipopolysaccharide biosynthetic process"/>
    <property type="evidence" value="ECO:0007669"/>
    <property type="project" value="UniProtKB-ARBA"/>
</dbReference>
<comment type="subcellular location">
    <subcellularLocation>
        <location evidence="1">Cell membrane</location>
        <topology evidence="1">Multi-pass membrane protein</topology>
    </subcellularLocation>
</comment>
<dbReference type="RefSeq" id="WP_062277014.1">
    <property type="nucleotide sequence ID" value="NZ_DF968179.1"/>
</dbReference>
<dbReference type="Proteomes" id="UP000053370">
    <property type="component" value="Unassembled WGS sequence"/>
</dbReference>
<feature type="transmembrane region" description="Helical" evidence="8">
    <location>
        <begin position="299"/>
        <end position="321"/>
    </location>
</feature>
<dbReference type="EMBL" id="DF968179">
    <property type="protein sequence ID" value="GAP39184.1"/>
    <property type="molecule type" value="Genomic_DNA"/>
</dbReference>
<evidence type="ECO:0000256" key="3">
    <source>
        <dbReference type="ARBA" id="ARBA00022676"/>
    </source>
</evidence>
<dbReference type="InterPro" id="IPR050297">
    <property type="entry name" value="LipidA_mod_glycosyltrf_83"/>
</dbReference>
<gene>
    <name evidence="9" type="ORF">ATC1_11103</name>
</gene>
<dbReference type="GO" id="GO:0005886">
    <property type="term" value="C:plasma membrane"/>
    <property type="evidence" value="ECO:0007669"/>
    <property type="project" value="UniProtKB-SubCell"/>
</dbReference>
<keyword evidence="4 9" id="KW-0808">Transferase</keyword>
<feature type="transmembrane region" description="Helical" evidence="8">
    <location>
        <begin position="79"/>
        <end position="97"/>
    </location>
</feature>
<feature type="transmembrane region" description="Helical" evidence="8">
    <location>
        <begin position="390"/>
        <end position="410"/>
    </location>
</feature>
<evidence type="ECO:0000256" key="8">
    <source>
        <dbReference type="SAM" id="Phobius"/>
    </source>
</evidence>
<feature type="transmembrane region" description="Helical" evidence="8">
    <location>
        <begin position="367"/>
        <end position="384"/>
    </location>
</feature>
<dbReference type="PANTHER" id="PTHR33908:SF3">
    <property type="entry name" value="UNDECAPRENYL PHOSPHATE-ALPHA-4-AMINO-4-DEOXY-L-ARABINOSE ARABINOSYL TRANSFERASE"/>
    <property type="match status" value="1"/>
</dbReference>
<feature type="transmembrane region" description="Helical" evidence="8">
    <location>
        <begin position="104"/>
        <end position="122"/>
    </location>
</feature>
<sequence length="545" mass="63424">MSIKLLNNKIVFYILVVFFAAVAVVVRVHDFGSYPADINCDESMSAVEAMALVDNGTDHLGTSYPVYFEAWGRAQQNALYPYLIAVLVKFLGINTVIVRLPMLIFSLLGIALLTLISGFVYSKNFSLIVLALTAINPWHIMQSRWGLESNIFPHFLLLGLFFLLYSLKSRKSVFLYISIIFYGLSLYGYGVAYAYIPFLLLSIFVILFFTEIFRSFTLLIATFLFFLVSWPILLMIPINYFKLPTFAFGPITMQLFEKTTRLSDFVFLSKDINDQFFNNVRYLWNIIMLQKMDVWWNQLPAIGTMYKISLPFSVIGIVKIAQLAMNKNEEGETNYRKICSAILLINLAASLFTGLIINNVNVTRMNHIYYPLILVTAYGIYWVFSKNHYFGIFISLSYGVYFSFFCYRYFYSEDRTFINYTYDQGLEKTLQQANSYQKELCISTHQYRNDFKITEINTLYLLKLPYSYYSGEMNEDELKSSSYGLPYQEKFHYFSELEAAIKTYDDQCVYVVNIRDREVFDKNRFIIKNEGYFSVAVPNSWIPVE</sequence>
<evidence type="ECO:0000256" key="6">
    <source>
        <dbReference type="ARBA" id="ARBA00022989"/>
    </source>
</evidence>
<feature type="transmembrane region" description="Helical" evidence="8">
    <location>
        <begin position="12"/>
        <end position="29"/>
    </location>
</feature>
<protein>
    <submittedName>
        <fullName evidence="9">Dolichyl-phosphate-mannose-protein mannosyltransferase</fullName>
    </submittedName>
</protein>
<evidence type="ECO:0000256" key="7">
    <source>
        <dbReference type="ARBA" id="ARBA00023136"/>
    </source>
</evidence>
<dbReference type="STRING" id="1678840.ATC1_11103"/>
<dbReference type="GO" id="GO:0016763">
    <property type="term" value="F:pentosyltransferase activity"/>
    <property type="evidence" value="ECO:0007669"/>
    <property type="project" value="TreeGrafter"/>
</dbReference>
<organism evidence="9">
    <name type="scientific">Flexilinea flocculi</name>
    <dbReference type="NCBI Taxonomy" id="1678840"/>
    <lineage>
        <taxon>Bacteria</taxon>
        <taxon>Bacillati</taxon>
        <taxon>Chloroflexota</taxon>
        <taxon>Anaerolineae</taxon>
        <taxon>Anaerolineales</taxon>
        <taxon>Anaerolineaceae</taxon>
        <taxon>Flexilinea</taxon>
    </lineage>
</organism>
<evidence type="ECO:0000256" key="2">
    <source>
        <dbReference type="ARBA" id="ARBA00022475"/>
    </source>
</evidence>
<keyword evidence="2" id="KW-1003">Cell membrane</keyword>
<keyword evidence="10" id="KW-1185">Reference proteome</keyword>
<keyword evidence="5 8" id="KW-0812">Transmembrane</keyword>
<feature type="transmembrane region" description="Helical" evidence="8">
    <location>
        <begin position="341"/>
        <end position="360"/>
    </location>
</feature>
<dbReference type="AlphaFoldDB" id="A0A0K8P9L0"/>
<feature type="transmembrane region" description="Helical" evidence="8">
    <location>
        <begin position="215"/>
        <end position="236"/>
    </location>
</feature>
<proteinExistence type="predicted"/>
<dbReference type="OrthoDB" id="138503at2"/>
<accession>A0A0K8P9L0</accession>
<evidence type="ECO:0000256" key="5">
    <source>
        <dbReference type="ARBA" id="ARBA00022692"/>
    </source>
</evidence>
<keyword evidence="6 8" id="KW-1133">Transmembrane helix</keyword>
<reference evidence="9" key="1">
    <citation type="journal article" date="2015" name="Genome Announc.">
        <title>Draft Genome Sequence of Anaerolineae Strain TC1, a Novel Isolate from a Methanogenic Wastewater Treatment System.</title>
        <authorList>
            <person name="Matsuura N."/>
            <person name="Tourlousse D.M."/>
            <person name="Sun L."/>
            <person name="Toyonaga M."/>
            <person name="Kuroda K."/>
            <person name="Ohashi A."/>
            <person name="Cruz R."/>
            <person name="Yamaguchi T."/>
            <person name="Sekiguchi Y."/>
        </authorList>
    </citation>
    <scope>NUCLEOTIDE SEQUENCE [LARGE SCALE GENOMIC DNA]</scope>
    <source>
        <strain evidence="9">TC1</strain>
    </source>
</reference>
<evidence type="ECO:0000313" key="9">
    <source>
        <dbReference type="EMBL" id="GAP39184.1"/>
    </source>
</evidence>
<evidence type="ECO:0000256" key="1">
    <source>
        <dbReference type="ARBA" id="ARBA00004651"/>
    </source>
</evidence>
<keyword evidence="7 8" id="KW-0472">Membrane</keyword>
<name>A0A0K8P9L0_9CHLR</name>
<evidence type="ECO:0000256" key="4">
    <source>
        <dbReference type="ARBA" id="ARBA00022679"/>
    </source>
</evidence>
<evidence type="ECO:0000313" key="10">
    <source>
        <dbReference type="Proteomes" id="UP000053370"/>
    </source>
</evidence>
<dbReference type="PANTHER" id="PTHR33908">
    <property type="entry name" value="MANNOSYLTRANSFERASE YKCB-RELATED"/>
    <property type="match status" value="1"/>
</dbReference>
<feature type="transmembrane region" description="Helical" evidence="8">
    <location>
        <begin position="179"/>
        <end position="209"/>
    </location>
</feature>
<feature type="transmembrane region" description="Helical" evidence="8">
    <location>
        <begin position="151"/>
        <end position="167"/>
    </location>
</feature>